<comment type="subcellular location">
    <subcellularLocation>
        <location evidence="1">Cytoplasm</location>
    </subcellularLocation>
</comment>
<evidence type="ECO:0000256" key="2">
    <source>
        <dbReference type="ARBA" id="ARBA00008791"/>
    </source>
</evidence>
<keyword evidence="3" id="KW-0963">Cytoplasm</keyword>
<evidence type="ECO:0000256" key="1">
    <source>
        <dbReference type="ARBA" id="ARBA00004496"/>
    </source>
</evidence>
<dbReference type="RefSeq" id="WP_233054880.1">
    <property type="nucleotide sequence ID" value="NZ_JAIMJA010000034.1"/>
</dbReference>
<evidence type="ECO:0000256" key="4">
    <source>
        <dbReference type="ARBA" id="ARBA00037131"/>
    </source>
</evidence>
<proteinExistence type="inferred from homology"/>
<protein>
    <submittedName>
        <fullName evidence="6">Universal stress protein UspE</fullName>
    </submittedName>
</protein>
<gene>
    <name evidence="6" type="primary">uspE</name>
    <name evidence="6" type="ORF">K6Y31_20400</name>
</gene>
<comment type="function">
    <text evidence="4">Required for resistance to DNA-damaging agents.</text>
</comment>
<comment type="similarity">
    <text evidence="2">Belongs to the universal stress protein A family.</text>
</comment>
<name>A0ABS8WHC8_9GAMM</name>
<evidence type="ECO:0000259" key="5">
    <source>
        <dbReference type="Pfam" id="PF00582"/>
    </source>
</evidence>
<evidence type="ECO:0000313" key="6">
    <source>
        <dbReference type="EMBL" id="MCE2597138.1"/>
    </source>
</evidence>
<sequence length="310" mass="34882">MVKFRNILVVIDPTREEQAALSRAAYICQKEENAKLKLFLSVYDFSFEMTTMLSLEEREAMRSSVIAQQTAWLDELAAPYRNQGLLIDTKVIWHNRPFESIIQETLDYGHDLVVKGTHHHPKLQAVIFTPTDWHLLRKCPEPLLLVKSQDWPEKGTILAAINATAEDDEHLALNDKITHEALDLAKMINAQVSLVNAYPSTPMTIALELPDFNPVEYSDAIKERHQQMLREHGEKHGIPLERQHVIEGLAEDVIPQVAQELNAELVVLGTVGRTGLSAALIGNTAEHLIDSLNCDLLALKPHDYVSPLSQ</sequence>
<keyword evidence="7" id="KW-1185">Reference proteome</keyword>
<evidence type="ECO:0000256" key="3">
    <source>
        <dbReference type="ARBA" id="ARBA00022490"/>
    </source>
</evidence>
<feature type="domain" description="UspA" evidence="5">
    <location>
        <begin position="176"/>
        <end position="299"/>
    </location>
</feature>
<dbReference type="PANTHER" id="PTHR47892:SF1">
    <property type="entry name" value="UNIVERSAL STRESS PROTEIN E"/>
    <property type="match status" value="1"/>
</dbReference>
<dbReference type="SUPFAM" id="SSF52402">
    <property type="entry name" value="Adenine nucleotide alpha hydrolases-like"/>
    <property type="match status" value="2"/>
</dbReference>
<accession>A0ABS8WHC8</accession>
<dbReference type="Proteomes" id="UP001201273">
    <property type="component" value="Unassembled WGS sequence"/>
</dbReference>
<dbReference type="NCBIfam" id="NF008380">
    <property type="entry name" value="PRK11175.1"/>
    <property type="match status" value="1"/>
</dbReference>
<dbReference type="CDD" id="cd23660">
    <property type="entry name" value="USP-E_repeat2"/>
    <property type="match status" value="1"/>
</dbReference>
<dbReference type="Pfam" id="PF00582">
    <property type="entry name" value="Usp"/>
    <property type="match status" value="2"/>
</dbReference>
<feature type="domain" description="UspA" evidence="5">
    <location>
        <begin position="4"/>
        <end position="147"/>
    </location>
</feature>
<dbReference type="InterPro" id="IPR006016">
    <property type="entry name" value="UspA"/>
</dbReference>
<organism evidence="6 7">
    <name type="scientific">Motilimonas cestriensis</name>
    <dbReference type="NCBI Taxonomy" id="2742685"/>
    <lineage>
        <taxon>Bacteria</taxon>
        <taxon>Pseudomonadati</taxon>
        <taxon>Pseudomonadota</taxon>
        <taxon>Gammaproteobacteria</taxon>
        <taxon>Alteromonadales</taxon>
        <taxon>Alteromonadales genera incertae sedis</taxon>
        <taxon>Motilimonas</taxon>
    </lineage>
</organism>
<dbReference type="PANTHER" id="PTHR47892">
    <property type="entry name" value="UNIVERSAL STRESS PROTEIN E"/>
    <property type="match status" value="1"/>
</dbReference>
<comment type="caution">
    <text evidence="6">The sequence shown here is derived from an EMBL/GenBank/DDBJ whole genome shotgun (WGS) entry which is preliminary data.</text>
</comment>
<dbReference type="Gene3D" id="3.40.50.12370">
    <property type="match status" value="1"/>
</dbReference>
<evidence type="ECO:0000313" key="7">
    <source>
        <dbReference type="Proteomes" id="UP001201273"/>
    </source>
</evidence>
<reference evidence="6 7" key="1">
    <citation type="journal article" date="2022" name="Environ. Microbiol. Rep.">
        <title>Eco-phylogenetic analyses reveal divergent evolution of vitamin B12 metabolism in the marine bacterial family 'Psychromonadaceae'.</title>
        <authorList>
            <person name="Jin X."/>
            <person name="Yang Y."/>
            <person name="Cao H."/>
            <person name="Gao B."/>
            <person name="Zhao Z."/>
        </authorList>
    </citation>
    <scope>NUCLEOTIDE SEQUENCE [LARGE SCALE GENOMIC DNA]</scope>
    <source>
        <strain evidence="6 7">MKS20</strain>
    </source>
</reference>
<dbReference type="EMBL" id="JAIMJA010000034">
    <property type="protein sequence ID" value="MCE2597138.1"/>
    <property type="molecule type" value="Genomic_DNA"/>
</dbReference>